<organism evidence="1">
    <name type="scientific">marine metagenome</name>
    <dbReference type="NCBI Taxonomy" id="408172"/>
    <lineage>
        <taxon>unclassified sequences</taxon>
        <taxon>metagenomes</taxon>
        <taxon>ecological metagenomes</taxon>
    </lineage>
</organism>
<name>A0A381QD82_9ZZZZ</name>
<proteinExistence type="predicted"/>
<dbReference type="AntiFam" id="ANF00010">
    <property type="entry name" value="tRNA translation"/>
</dbReference>
<protein>
    <submittedName>
        <fullName evidence="1">Uncharacterized protein</fullName>
    </submittedName>
</protein>
<accession>A0A381QD82</accession>
<dbReference type="EMBL" id="UINC01001262">
    <property type="protein sequence ID" value="SUZ76037.1"/>
    <property type="molecule type" value="Genomic_DNA"/>
</dbReference>
<gene>
    <name evidence="1" type="ORF">METZ01_LOCUS28891</name>
</gene>
<dbReference type="AlphaFoldDB" id="A0A381QD82"/>
<sequence length="48" mass="5388">MSFLFSDHKVLFFAISCLVGPLAQLVEQLAFNQLVEGSNPSRPTIFFK</sequence>
<reference evidence="1" key="1">
    <citation type="submission" date="2018-05" db="EMBL/GenBank/DDBJ databases">
        <authorList>
            <person name="Lanie J.A."/>
            <person name="Ng W.-L."/>
            <person name="Kazmierczak K.M."/>
            <person name="Andrzejewski T.M."/>
            <person name="Davidsen T.M."/>
            <person name="Wayne K.J."/>
            <person name="Tettelin H."/>
            <person name="Glass J.I."/>
            <person name="Rusch D."/>
            <person name="Podicherti R."/>
            <person name="Tsui H.-C.T."/>
            <person name="Winkler M.E."/>
        </authorList>
    </citation>
    <scope>NUCLEOTIDE SEQUENCE</scope>
</reference>
<evidence type="ECO:0000313" key="1">
    <source>
        <dbReference type="EMBL" id="SUZ76037.1"/>
    </source>
</evidence>